<dbReference type="EC" id="2.1.1.-" evidence="4"/>
<dbReference type="SUPFAM" id="SSF53335">
    <property type="entry name" value="S-adenosyl-L-methionine-dependent methyltransferases"/>
    <property type="match status" value="1"/>
</dbReference>
<keyword evidence="3 5" id="KW-0808">Transferase</keyword>
<keyword evidence="4" id="KW-0949">S-adenosyl-L-methionine</keyword>
<sequence>MTPHDPSRTAIATSLMRALHTRSAPSPLLHDDWADRIVPAEIRRAVPDAALRANAAFADVILRSRCAEDALHVAQAHGIAQYVLIGAGFDSYPQRHDSAAGALSIYEVDHPATQALKRRLLANHTAAQAGQPHYIAADLAHESLATALERSPFDSSRPAFFSWLGVTMYLSREANLATLRAVASCAARGSELVFTYVDEALLRPGHDAPADFRELQQAVASAGEGFLSGFDPAGLAALLLSLGYELLEDLGGDALVQRYDAAGVNGLRSNPAAHITHARVR</sequence>
<proteinExistence type="inferred from homology"/>
<evidence type="ECO:0000256" key="1">
    <source>
        <dbReference type="ARBA" id="ARBA00008138"/>
    </source>
</evidence>
<evidence type="ECO:0000256" key="3">
    <source>
        <dbReference type="ARBA" id="ARBA00022679"/>
    </source>
</evidence>
<dbReference type="InterPro" id="IPR029063">
    <property type="entry name" value="SAM-dependent_MTases_sf"/>
</dbReference>
<dbReference type="Pfam" id="PF04072">
    <property type="entry name" value="LCM"/>
    <property type="match status" value="1"/>
</dbReference>
<gene>
    <name evidence="5" type="ORF">RXV79_06720</name>
</gene>
<name>A0ABZ0CXS8_9BURK</name>
<dbReference type="Proteomes" id="UP001303946">
    <property type="component" value="Chromosome"/>
</dbReference>
<protein>
    <recommendedName>
        <fullName evidence="4">S-adenosyl-L-methionine-dependent methyltransferase</fullName>
        <ecNumber evidence="4">2.1.1.-</ecNumber>
    </recommendedName>
</protein>
<dbReference type="GO" id="GO:0008168">
    <property type="term" value="F:methyltransferase activity"/>
    <property type="evidence" value="ECO:0007669"/>
    <property type="project" value="UniProtKB-KW"/>
</dbReference>
<organism evidence="5 6">
    <name type="scientific">Piscinibacter gummiphilus</name>
    <dbReference type="NCBI Taxonomy" id="946333"/>
    <lineage>
        <taxon>Bacteria</taxon>
        <taxon>Pseudomonadati</taxon>
        <taxon>Pseudomonadota</taxon>
        <taxon>Betaproteobacteria</taxon>
        <taxon>Burkholderiales</taxon>
        <taxon>Sphaerotilaceae</taxon>
        <taxon>Piscinibacter</taxon>
    </lineage>
</organism>
<evidence type="ECO:0000256" key="2">
    <source>
        <dbReference type="ARBA" id="ARBA00022603"/>
    </source>
</evidence>
<evidence type="ECO:0000313" key="5">
    <source>
        <dbReference type="EMBL" id="WOB09751.1"/>
    </source>
</evidence>
<dbReference type="InterPro" id="IPR011610">
    <property type="entry name" value="SAM_mthyl_Trfase_ML2640-like"/>
</dbReference>
<dbReference type="PANTHER" id="PTHR43619:SF2">
    <property type="entry name" value="S-ADENOSYL-L-METHIONINE-DEPENDENT METHYLTRANSFERASES SUPERFAMILY PROTEIN"/>
    <property type="match status" value="1"/>
</dbReference>
<evidence type="ECO:0000256" key="4">
    <source>
        <dbReference type="RuleBase" id="RU362030"/>
    </source>
</evidence>
<dbReference type="EMBL" id="CP136336">
    <property type="protein sequence ID" value="WOB09751.1"/>
    <property type="molecule type" value="Genomic_DNA"/>
</dbReference>
<dbReference type="NCBIfam" id="TIGR00027">
    <property type="entry name" value="mthyl_TIGR00027"/>
    <property type="match status" value="1"/>
</dbReference>
<accession>A0ABZ0CXS8</accession>
<dbReference type="InterPro" id="IPR007213">
    <property type="entry name" value="Ppm1/Ppm2/Tcmp"/>
</dbReference>
<comment type="similarity">
    <text evidence="1 4">Belongs to the UPF0677 family.</text>
</comment>
<dbReference type="Gene3D" id="3.40.50.150">
    <property type="entry name" value="Vaccinia Virus protein VP39"/>
    <property type="match status" value="1"/>
</dbReference>
<dbReference type="GO" id="GO:0032259">
    <property type="term" value="P:methylation"/>
    <property type="evidence" value="ECO:0007669"/>
    <property type="project" value="UniProtKB-KW"/>
</dbReference>
<keyword evidence="2 4" id="KW-0489">Methyltransferase</keyword>
<dbReference type="PANTHER" id="PTHR43619">
    <property type="entry name" value="S-ADENOSYL-L-METHIONINE-DEPENDENT METHYLTRANSFERASE YKTD-RELATED"/>
    <property type="match status" value="1"/>
</dbReference>
<keyword evidence="6" id="KW-1185">Reference proteome</keyword>
<reference evidence="5 6" key="1">
    <citation type="submission" date="2023-10" db="EMBL/GenBank/DDBJ databases">
        <title>Bacteria for the degradation of biodegradable plastic PBAT(Polybutylene adipate terephthalate).</title>
        <authorList>
            <person name="Weon H.-Y."/>
            <person name="Yeon J."/>
        </authorList>
    </citation>
    <scope>NUCLEOTIDE SEQUENCE [LARGE SCALE GENOMIC DNA]</scope>
    <source>
        <strain evidence="5 6">SBD 7-3</strain>
    </source>
</reference>
<evidence type="ECO:0000313" key="6">
    <source>
        <dbReference type="Proteomes" id="UP001303946"/>
    </source>
</evidence>
<dbReference type="RefSeq" id="WP_316702625.1">
    <property type="nucleotide sequence ID" value="NZ_CP136336.1"/>
</dbReference>
<comment type="function">
    <text evidence="4">Exhibits S-adenosyl-L-methionine-dependent methyltransferase activity.</text>
</comment>